<dbReference type="CDD" id="cd06257">
    <property type="entry name" value="DnaJ"/>
    <property type="match status" value="1"/>
</dbReference>
<reference evidence="4" key="1">
    <citation type="journal article" date="2020" name="Nature">
        <title>Giant virus diversity and host interactions through global metagenomics.</title>
        <authorList>
            <person name="Schulz F."/>
            <person name="Roux S."/>
            <person name="Paez-Espino D."/>
            <person name="Jungbluth S."/>
            <person name="Walsh D.A."/>
            <person name="Denef V.J."/>
            <person name="McMahon K.D."/>
            <person name="Konstantinidis K.T."/>
            <person name="Eloe-Fadrosh E.A."/>
            <person name="Kyrpides N.C."/>
            <person name="Woyke T."/>
        </authorList>
    </citation>
    <scope>NUCLEOTIDE SEQUENCE</scope>
    <source>
        <strain evidence="4">GVMAG-M-3300025860-20</strain>
    </source>
</reference>
<dbReference type="AlphaFoldDB" id="A0A6C0J897"/>
<dbReference type="InterPro" id="IPR051339">
    <property type="entry name" value="DnaJ_subfamily_B"/>
</dbReference>
<name>A0A6C0J897_9ZZZZ</name>
<dbReference type="GO" id="GO:0051082">
    <property type="term" value="F:unfolded protein binding"/>
    <property type="evidence" value="ECO:0007669"/>
    <property type="project" value="InterPro"/>
</dbReference>
<dbReference type="InterPro" id="IPR036869">
    <property type="entry name" value="J_dom_sf"/>
</dbReference>
<proteinExistence type="predicted"/>
<dbReference type="InterPro" id="IPR008971">
    <property type="entry name" value="HSP40/DnaJ_pept-bd"/>
</dbReference>
<dbReference type="SUPFAM" id="SSF46565">
    <property type="entry name" value="Chaperone J-domain"/>
    <property type="match status" value="1"/>
</dbReference>
<dbReference type="EMBL" id="MN740329">
    <property type="protein sequence ID" value="QHU00727.1"/>
    <property type="molecule type" value="Genomic_DNA"/>
</dbReference>
<evidence type="ECO:0000313" key="4">
    <source>
        <dbReference type="EMBL" id="QHU00727.1"/>
    </source>
</evidence>
<dbReference type="Gene3D" id="1.10.287.110">
    <property type="entry name" value="DnaJ domain"/>
    <property type="match status" value="1"/>
</dbReference>
<dbReference type="GO" id="GO:0051087">
    <property type="term" value="F:protein-folding chaperone binding"/>
    <property type="evidence" value="ECO:0007669"/>
    <property type="project" value="TreeGrafter"/>
</dbReference>
<dbReference type="InterPro" id="IPR002939">
    <property type="entry name" value="DnaJ_C"/>
</dbReference>
<feature type="domain" description="J" evidence="2">
    <location>
        <begin position="26"/>
        <end position="67"/>
    </location>
</feature>
<dbReference type="CDD" id="cd10747">
    <property type="entry name" value="DnaJ_C"/>
    <property type="match status" value="1"/>
</dbReference>
<dbReference type="GO" id="GO:0005829">
    <property type="term" value="C:cytosol"/>
    <property type="evidence" value="ECO:0007669"/>
    <property type="project" value="TreeGrafter"/>
</dbReference>
<dbReference type="Pfam" id="PF00226">
    <property type="entry name" value="DnaJ"/>
    <property type="match status" value="1"/>
</dbReference>
<evidence type="ECO:0000256" key="1">
    <source>
        <dbReference type="ARBA" id="ARBA00023186"/>
    </source>
</evidence>
<dbReference type="SUPFAM" id="SSF49493">
    <property type="entry name" value="HSP40/DnaJ peptide-binding domain"/>
    <property type="match status" value="1"/>
</dbReference>
<dbReference type="InterPro" id="IPR001623">
    <property type="entry name" value="DnaJ_domain"/>
</dbReference>
<sequence>MDINSCMSFMQLEPTFIEHTQSKQIEILEQKYIILCKKYHPDSKEYKTGADNTEQFIKLQEAYDTLVNYISYYQQTEDPYIECTLNDLYSGCKKTVYHNLSNEKCTGQVNIPAGTMPGQVILVDMFNNIGTHINVCPVTIIEVNNTLFSRVNCNLFLTLNISLYQALFGNTIKVALLGQNVVDIPVNIGASDEKHVLVGHGMPVLNNYGVYGDLIVNYRIVFPIKPDDILENALYKFD</sequence>
<protein>
    <recommendedName>
        <fullName evidence="5">J domain-containing protein</fullName>
    </recommendedName>
</protein>
<feature type="domain" description="Chaperone DnaJ C-terminal" evidence="3">
    <location>
        <begin position="81"/>
        <end position="223"/>
    </location>
</feature>
<keyword evidence="1" id="KW-0143">Chaperone</keyword>
<accession>A0A6C0J897</accession>
<evidence type="ECO:0000259" key="2">
    <source>
        <dbReference type="Pfam" id="PF00226"/>
    </source>
</evidence>
<dbReference type="PANTHER" id="PTHR24078:SF553">
    <property type="entry name" value="DNAJ HOMOLOG SUBFAMILY B MEMBER 5"/>
    <property type="match status" value="1"/>
</dbReference>
<evidence type="ECO:0000259" key="3">
    <source>
        <dbReference type="Pfam" id="PF01556"/>
    </source>
</evidence>
<organism evidence="4">
    <name type="scientific">viral metagenome</name>
    <dbReference type="NCBI Taxonomy" id="1070528"/>
    <lineage>
        <taxon>unclassified sequences</taxon>
        <taxon>metagenomes</taxon>
        <taxon>organismal metagenomes</taxon>
    </lineage>
</organism>
<dbReference type="PANTHER" id="PTHR24078">
    <property type="entry name" value="DNAJ HOMOLOG SUBFAMILY C MEMBER"/>
    <property type="match status" value="1"/>
</dbReference>
<dbReference type="Pfam" id="PF01556">
    <property type="entry name" value="DnaJ_C"/>
    <property type="match status" value="1"/>
</dbReference>
<evidence type="ECO:0008006" key="5">
    <source>
        <dbReference type="Google" id="ProtNLM"/>
    </source>
</evidence>
<dbReference type="GO" id="GO:0006457">
    <property type="term" value="P:protein folding"/>
    <property type="evidence" value="ECO:0007669"/>
    <property type="project" value="InterPro"/>
</dbReference>
<dbReference type="Gene3D" id="2.60.260.20">
    <property type="entry name" value="Urease metallochaperone UreE, N-terminal domain"/>
    <property type="match status" value="1"/>
</dbReference>